<evidence type="ECO:0000313" key="2">
    <source>
        <dbReference type="Proteomes" id="UP000325081"/>
    </source>
</evidence>
<keyword evidence="1" id="KW-0808">Transferase</keyword>
<organism evidence="1 2">
    <name type="scientific">Striga asiatica</name>
    <name type="common">Asiatic witchweed</name>
    <name type="synonym">Buchnera asiatica</name>
    <dbReference type="NCBI Taxonomy" id="4170"/>
    <lineage>
        <taxon>Eukaryota</taxon>
        <taxon>Viridiplantae</taxon>
        <taxon>Streptophyta</taxon>
        <taxon>Embryophyta</taxon>
        <taxon>Tracheophyta</taxon>
        <taxon>Spermatophyta</taxon>
        <taxon>Magnoliopsida</taxon>
        <taxon>eudicotyledons</taxon>
        <taxon>Gunneridae</taxon>
        <taxon>Pentapetalae</taxon>
        <taxon>asterids</taxon>
        <taxon>lamiids</taxon>
        <taxon>Lamiales</taxon>
        <taxon>Orobanchaceae</taxon>
        <taxon>Buchnereae</taxon>
        <taxon>Striga</taxon>
    </lineage>
</organism>
<dbReference type="AlphaFoldDB" id="A0A5A7QU31"/>
<accession>A0A5A7QU31</accession>
<gene>
    <name evidence="1" type="ORF">STAS_26021</name>
</gene>
<proteinExistence type="predicted"/>
<comment type="caution">
    <text evidence="1">The sequence shown here is derived from an EMBL/GenBank/DDBJ whole genome shotgun (WGS) entry which is preliminary data.</text>
</comment>
<sequence length="106" mass="12128">MFTAKYLKQCNQLLMWYVGSRPSSLQPVLDMPISLTRTGLPRIIPPQYRKMIRGGDMEVTRMSAALEIDFLKRTTSRNQVLLPKVILGFGWLSECLMDGVNNRKVP</sequence>
<keyword evidence="1" id="KW-0696">RNA-directed RNA polymerase</keyword>
<reference evidence="2" key="1">
    <citation type="journal article" date="2019" name="Curr. Biol.">
        <title>Genome Sequence of Striga asiatica Provides Insight into the Evolution of Plant Parasitism.</title>
        <authorList>
            <person name="Yoshida S."/>
            <person name="Kim S."/>
            <person name="Wafula E.K."/>
            <person name="Tanskanen J."/>
            <person name="Kim Y.M."/>
            <person name="Honaas L."/>
            <person name="Yang Z."/>
            <person name="Spallek T."/>
            <person name="Conn C.E."/>
            <person name="Ichihashi Y."/>
            <person name="Cheong K."/>
            <person name="Cui S."/>
            <person name="Der J.P."/>
            <person name="Gundlach H."/>
            <person name="Jiao Y."/>
            <person name="Hori C."/>
            <person name="Ishida J.K."/>
            <person name="Kasahara H."/>
            <person name="Kiba T."/>
            <person name="Kim M.S."/>
            <person name="Koo N."/>
            <person name="Laohavisit A."/>
            <person name="Lee Y.H."/>
            <person name="Lumba S."/>
            <person name="McCourt P."/>
            <person name="Mortimer J.C."/>
            <person name="Mutuku J.M."/>
            <person name="Nomura T."/>
            <person name="Sasaki-Sekimoto Y."/>
            <person name="Seto Y."/>
            <person name="Wang Y."/>
            <person name="Wakatake T."/>
            <person name="Sakakibara H."/>
            <person name="Demura T."/>
            <person name="Yamaguchi S."/>
            <person name="Yoneyama K."/>
            <person name="Manabe R.I."/>
            <person name="Nelson D.C."/>
            <person name="Schulman A.H."/>
            <person name="Timko M.P."/>
            <person name="dePamphilis C.W."/>
            <person name="Choi D."/>
            <person name="Shirasu K."/>
        </authorList>
    </citation>
    <scope>NUCLEOTIDE SEQUENCE [LARGE SCALE GENOMIC DNA]</scope>
    <source>
        <strain evidence="2">cv. UVA1</strain>
    </source>
</reference>
<keyword evidence="1" id="KW-0548">Nucleotidyltransferase</keyword>
<evidence type="ECO:0000313" key="1">
    <source>
        <dbReference type="EMBL" id="GER48825.1"/>
    </source>
</evidence>
<dbReference type="Proteomes" id="UP000325081">
    <property type="component" value="Unassembled WGS sequence"/>
</dbReference>
<dbReference type="EMBL" id="BKCP01008293">
    <property type="protein sequence ID" value="GER48825.1"/>
    <property type="molecule type" value="Genomic_DNA"/>
</dbReference>
<protein>
    <submittedName>
        <fullName evidence="1">RNA-dependent RNA polymerase</fullName>
    </submittedName>
</protein>
<name>A0A5A7QU31_STRAF</name>
<dbReference type="GO" id="GO:0003968">
    <property type="term" value="F:RNA-directed RNA polymerase activity"/>
    <property type="evidence" value="ECO:0007669"/>
    <property type="project" value="UniProtKB-KW"/>
</dbReference>
<dbReference type="OrthoDB" id="1433682at2759"/>
<keyword evidence="2" id="KW-1185">Reference proteome</keyword>